<evidence type="ECO:0000313" key="2">
    <source>
        <dbReference type="EMBL" id="RNI30849.1"/>
    </source>
</evidence>
<dbReference type="AlphaFoldDB" id="A0A3M9MZ74"/>
<feature type="transmembrane region" description="Helical" evidence="1">
    <location>
        <begin position="6"/>
        <end position="25"/>
    </location>
</feature>
<comment type="caution">
    <text evidence="2">The sequence shown here is derived from an EMBL/GenBank/DDBJ whole genome shotgun (WGS) entry which is preliminary data.</text>
</comment>
<accession>A0A3M9MZ74</accession>
<organism evidence="2 3">
    <name type="scientific">Rufibacter immobilis</name>
    <dbReference type="NCBI Taxonomy" id="1348778"/>
    <lineage>
        <taxon>Bacteria</taxon>
        <taxon>Pseudomonadati</taxon>
        <taxon>Bacteroidota</taxon>
        <taxon>Cytophagia</taxon>
        <taxon>Cytophagales</taxon>
        <taxon>Hymenobacteraceae</taxon>
        <taxon>Rufibacter</taxon>
    </lineage>
</organism>
<feature type="transmembrane region" description="Helical" evidence="1">
    <location>
        <begin position="301"/>
        <end position="318"/>
    </location>
</feature>
<feature type="transmembrane region" description="Helical" evidence="1">
    <location>
        <begin position="215"/>
        <end position="234"/>
    </location>
</feature>
<feature type="transmembrane region" description="Helical" evidence="1">
    <location>
        <begin position="384"/>
        <end position="402"/>
    </location>
</feature>
<dbReference type="EMBL" id="RJJE01000007">
    <property type="protein sequence ID" value="RNI30849.1"/>
    <property type="molecule type" value="Genomic_DNA"/>
</dbReference>
<feature type="transmembrane region" description="Helical" evidence="1">
    <location>
        <begin position="414"/>
        <end position="432"/>
    </location>
</feature>
<evidence type="ECO:0000313" key="3">
    <source>
        <dbReference type="Proteomes" id="UP000271010"/>
    </source>
</evidence>
<protein>
    <submittedName>
        <fullName evidence="2">Uncharacterized protein</fullName>
    </submittedName>
</protein>
<sequence length="596" mass="69254">MFIILLLGVLLFVVFYLIGCFFLQLRVEKKNDVTQHVLNFWVGLLVSVSLYALFKANLVTVLILIPLVLLSFRHSFKGFERERLVSTTMFLLCAGGLYIGMFFLQVNFKIDVLNNPLDYLFHLHPFDGERYVYSTIMSFLHYDEVETMSMESVLSGTSGVSLYHFLEFWLGSLFKTLYNAKSDLVLFYFVYPLFKTFTVLTIFSVFSDKIQDKKALGLVLVILFCFTVFGFLWITAAISKIHLRDIVMMPMLVLSFRALYLKKYTVAVALLMVASVEYVLFLPVLCLTICLFFSKYSKTDLLKVAGFLVAYGLFFYLFKEKVENKYFDLGARDAVLALFSAEKIRQVYRVLLLAVLTYPVRLVVAYFVLASFEPLKQKRFLPDIGYWVVLFFIGYHLLFAVASDMSLDAWQLKHVAVLLSTVAFVFLLYELVKRRMYSLCLVVLLLLSDYKYPFGEVEEGKVYDGALEKKLELLGMGKQLKGFFVDEAEGLPEKWALFYYPTRATDYARSNDFRMYLFNYDISRFKGSIAKLEPSARPILHRITQPLFSMETDILENAKKYDISIVWINKNSKYSSAFRNKEVLHELEDYYIYHIE</sequence>
<feature type="transmembrane region" description="Helical" evidence="1">
    <location>
        <begin position="266"/>
        <end position="294"/>
    </location>
</feature>
<dbReference type="OrthoDB" id="891203at2"/>
<dbReference type="Proteomes" id="UP000271010">
    <property type="component" value="Unassembled WGS sequence"/>
</dbReference>
<feature type="transmembrane region" description="Helical" evidence="1">
    <location>
        <begin position="350"/>
        <end position="372"/>
    </location>
</feature>
<feature type="transmembrane region" description="Helical" evidence="1">
    <location>
        <begin position="37"/>
        <end position="54"/>
    </location>
</feature>
<keyword evidence="1" id="KW-1133">Transmembrane helix</keyword>
<gene>
    <name evidence="2" type="ORF">EFA69_07025</name>
</gene>
<keyword evidence="3" id="KW-1185">Reference proteome</keyword>
<keyword evidence="1" id="KW-0812">Transmembrane</keyword>
<feature type="transmembrane region" description="Helical" evidence="1">
    <location>
        <begin position="241"/>
        <end position="260"/>
    </location>
</feature>
<evidence type="ECO:0000256" key="1">
    <source>
        <dbReference type="SAM" id="Phobius"/>
    </source>
</evidence>
<keyword evidence="1" id="KW-0472">Membrane</keyword>
<reference evidence="2 3" key="1">
    <citation type="submission" date="2018-11" db="EMBL/GenBank/DDBJ databases">
        <title>Rufibacter latericius sp. nov., isolated from water in Baiyang Lake.</title>
        <authorList>
            <person name="Yang Y."/>
        </authorList>
    </citation>
    <scope>NUCLEOTIDE SEQUENCE [LARGE SCALE GENOMIC DNA]</scope>
    <source>
        <strain evidence="2 3">MCC P1</strain>
    </source>
</reference>
<feature type="transmembrane region" description="Helical" evidence="1">
    <location>
        <begin position="88"/>
        <end position="108"/>
    </location>
</feature>
<name>A0A3M9MZ74_9BACT</name>
<proteinExistence type="predicted"/>
<dbReference type="RefSeq" id="WP_123132392.1">
    <property type="nucleotide sequence ID" value="NZ_RJJE01000007.1"/>
</dbReference>
<feature type="transmembrane region" description="Helical" evidence="1">
    <location>
        <begin position="185"/>
        <end position="203"/>
    </location>
</feature>